<keyword evidence="3" id="KW-1185">Reference proteome</keyword>
<dbReference type="Gene3D" id="3.40.140.10">
    <property type="entry name" value="Cytidine Deaminase, domain 2"/>
    <property type="match status" value="1"/>
</dbReference>
<organism evidence="2 3">
    <name type="scientific">Aspergillus homomorphus (strain CBS 101889)</name>
    <dbReference type="NCBI Taxonomy" id="1450537"/>
    <lineage>
        <taxon>Eukaryota</taxon>
        <taxon>Fungi</taxon>
        <taxon>Dikarya</taxon>
        <taxon>Ascomycota</taxon>
        <taxon>Pezizomycotina</taxon>
        <taxon>Eurotiomycetes</taxon>
        <taxon>Eurotiomycetidae</taxon>
        <taxon>Eurotiales</taxon>
        <taxon>Aspergillaceae</taxon>
        <taxon>Aspergillus</taxon>
        <taxon>Aspergillus subgen. Circumdati</taxon>
    </lineage>
</organism>
<evidence type="ECO:0000259" key="1">
    <source>
        <dbReference type="PROSITE" id="PS51747"/>
    </source>
</evidence>
<dbReference type="RefSeq" id="XP_025548533.1">
    <property type="nucleotide sequence ID" value="XM_025690279.1"/>
</dbReference>
<protein>
    <submittedName>
        <fullName evidence="2">Putative DRAP deaminase</fullName>
    </submittedName>
</protein>
<dbReference type="SUPFAM" id="SSF53927">
    <property type="entry name" value="Cytidine deaminase-like"/>
    <property type="match status" value="1"/>
</dbReference>
<gene>
    <name evidence="2" type="ORF">BO97DRAFT_167902</name>
</gene>
<name>A0A395HPG6_ASPHC</name>
<proteinExistence type="predicted"/>
<dbReference type="Proteomes" id="UP000248961">
    <property type="component" value="Unassembled WGS sequence"/>
</dbReference>
<evidence type="ECO:0000313" key="3">
    <source>
        <dbReference type="Proteomes" id="UP000248961"/>
    </source>
</evidence>
<dbReference type="PROSITE" id="PS51747">
    <property type="entry name" value="CYT_DCMP_DEAMINASES_2"/>
    <property type="match status" value="1"/>
</dbReference>
<evidence type="ECO:0000313" key="2">
    <source>
        <dbReference type="EMBL" id="RAL09379.1"/>
    </source>
</evidence>
<sequence>MQSTLSSISQTISTKMLSFYPEPQNNNSLVEACPHHTYLRHCINLAKLSPPRPALFRAGAVLVSRKLVRGTDDELYNDDRLLSSGYTMELVKSPHAEQACLSNYAAVHEVPDSEVGDVLPSEPDRTLVMYIGFEPCVENVGRDESCVQKIIDTRKGGRKGVEKVYFGSLSPCSSDEQPSARQMLGEAGIEWQLVEGLEREILAVATEGYGNNKRF</sequence>
<dbReference type="GO" id="GO:0006139">
    <property type="term" value="P:nucleobase-containing compound metabolic process"/>
    <property type="evidence" value="ECO:0007669"/>
    <property type="project" value="UniProtKB-ARBA"/>
</dbReference>
<dbReference type="InterPro" id="IPR002125">
    <property type="entry name" value="CMP_dCMP_dom"/>
</dbReference>
<dbReference type="AlphaFoldDB" id="A0A395HPG6"/>
<dbReference type="GO" id="GO:0003824">
    <property type="term" value="F:catalytic activity"/>
    <property type="evidence" value="ECO:0007669"/>
    <property type="project" value="InterPro"/>
</dbReference>
<dbReference type="OrthoDB" id="252265at2759"/>
<accession>A0A395HPG6</accession>
<dbReference type="Pfam" id="PF18785">
    <property type="entry name" value="Inv-AAD"/>
    <property type="match status" value="1"/>
</dbReference>
<dbReference type="InterPro" id="IPR016193">
    <property type="entry name" value="Cytidine_deaminase-like"/>
</dbReference>
<feature type="domain" description="CMP/dCMP-type deaminase" evidence="1">
    <location>
        <begin position="34"/>
        <end position="191"/>
    </location>
</feature>
<dbReference type="GeneID" id="37194568"/>
<dbReference type="STRING" id="1450537.A0A395HPG6"/>
<reference evidence="2 3" key="1">
    <citation type="submission" date="2018-02" db="EMBL/GenBank/DDBJ databases">
        <title>The genomes of Aspergillus section Nigri reveals drivers in fungal speciation.</title>
        <authorList>
            <consortium name="DOE Joint Genome Institute"/>
            <person name="Vesth T.C."/>
            <person name="Nybo J."/>
            <person name="Theobald S."/>
            <person name="Brandl J."/>
            <person name="Frisvad J.C."/>
            <person name="Nielsen K.F."/>
            <person name="Lyhne E.K."/>
            <person name="Kogle M.E."/>
            <person name="Kuo A."/>
            <person name="Riley R."/>
            <person name="Clum A."/>
            <person name="Nolan M."/>
            <person name="Lipzen A."/>
            <person name="Salamov A."/>
            <person name="Henrissat B."/>
            <person name="Wiebenga A."/>
            <person name="De vries R.P."/>
            <person name="Grigoriev I.V."/>
            <person name="Mortensen U.H."/>
            <person name="Andersen M.R."/>
            <person name="Baker S.E."/>
        </authorList>
    </citation>
    <scope>NUCLEOTIDE SEQUENCE [LARGE SCALE GENOMIC DNA]</scope>
    <source>
        <strain evidence="2 3">CBS 101889</strain>
    </source>
</reference>
<dbReference type="EMBL" id="KZ824304">
    <property type="protein sequence ID" value="RAL09379.1"/>
    <property type="molecule type" value="Genomic_DNA"/>
</dbReference>
<dbReference type="VEuPathDB" id="FungiDB:BO97DRAFT_167902"/>